<sequence>MNHFVAFSLGDSSSNHTSLPGINPSLNNTVKFVRNIVWKGVFYLLICYESGSCNIYTFDNLQLKYRQTIRHKGHPTDASFFVRANRLYLVVADNIGPFSVPSL</sequence>
<organism evidence="1 2">
    <name type="scientific">Melipona bicolor</name>
    <dbReference type="NCBI Taxonomy" id="60889"/>
    <lineage>
        <taxon>Eukaryota</taxon>
        <taxon>Metazoa</taxon>
        <taxon>Ecdysozoa</taxon>
        <taxon>Arthropoda</taxon>
        <taxon>Hexapoda</taxon>
        <taxon>Insecta</taxon>
        <taxon>Pterygota</taxon>
        <taxon>Neoptera</taxon>
        <taxon>Endopterygota</taxon>
        <taxon>Hymenoptera</taxon>
        <taxon>Apocrita</taxon>
        <taxon>Aculeata</taxon>
        <taxon>Apoidea</taxon>
        <taxon>Anthophila</taxon>
        <taxon>Apidae</taxon>
        <taxon>Melipona</taxon>
    </lineage>
</organism>
<gene>
    <name evidence="1" type="ORF">K0M31_000919</name>
</gene>
<evidence type="ECO:0000313" key="2">
    <source>
        <dbReference type="Proteomes" id="UP001177670"/>
    </source>
</evidence>
<reference evidence="1" key="1">
    <citation type="submission" date="2021-10" db="EMBL/GenBank/DDBJ databases">
        <title>Melipona bicolor Genome sequencing and assembly.</title>
        <authorList>
            <person name="Araujo N.S."/>
            <person name="Arias M.C."/>
        </authorList>
    </citation>
    <scope>NUCLEOTIDE SEQUENCE</scope>
    <source>
        <strain evidence="1">USP_2M_L1-L4_2017</strain>
        <tissue evidence="1">Whole body</tissue>
    </source>
</reference>
<dbReference type="Proteomes" id="UP001177670">
    <property type="component" value="Unassembled WGS sequence"/>
</dbReference>
<proteinExistence type="predicted"/>
<dbReference type="AlphaFoldDB" id="A0AA40GEJ0"/>
<comment type="caution">
    <text evidence="1">The sequence shown here is derived from an EMBL/GenBank/DDBJ whole genome shotgun (WGS) entry which is preliminary data.</text>
</comment>
<protein>
    <submittedName>
        <fullName evidence="1">Uncharacterized protein</fullName>
    </submittedName>
</protein>
<evidence type="ECO:0000313" key="1">
    <source>
        <dbReference type="EMBL" id="KAK1136358.1"/>
    </source>
</evidence>
<name>A0AA40GEJ0_9HYME</name>
<keyword evidence="2" id="KW-1185">Reference proteome</keyword>
<accession>A0AA40GEJ0</accession>
<dbReference type="EMBL" id="JAHYIQ010000001">
    <property type="protein sequence ID" value="KAK1136358.1"/>
    <property type="molecule type" value="Genomic_DNA"/>
</dbReference>